<proteinExistence type="predicted"/>
<evidence type="ECO:0000313" key="1">
    <source>
        <dbReference type="EMBL" id="OMP84855.1"/>
    </source>
</evidence>
<comment type="caution">
    <text evidence="1">The sequence shown here is derived from an EMBL/GenBank/DDBJ whole genome shotgun (WGS) entry which is preliminary data.</text>
</comment>
<dbReference type="Gene3D" id="3.30.559.10">
    <property type="entry name" value="Chloramphenicol acetyltransferase-like domain"/>
    <property type="match status" value="1"/>
</dbReference>
<sequence>MFSHTTLPLSALLAPLSPRTLRPIALAIRATVTRYRSPTLLRAATNWIASCPRGGVGSVDMNVDVVLGLDVIATSWRVLRAYERGDFGFGPLRALRWASAVFDGYCFFYPGRRPGGEAGGEDEGVEVYLGLERGCMERLRGDGELGAWAEVRGG</sequence>
<gene>
    <name evidence="1" type="ORF">BK809_0001959</name>
</gene>
<dbReference type="OrthoDB" id="1862401at2759"/>
<dbReference type="EMBL" id="MSZU01000087">
    <property type="protein sequence ID" value="OMP84855.1"/>
    <property type="molecule type" value="Genomic_DNA"/>
</dbReference>
<protein>
    <submittedName>
        <fullName evidence="1">Uncharacterized protein</fullName>
    </submittedName>
</protein>
<reference evidence="1 2" key="1">
    <citation type="submission" date="2017-01" db="EMBL/GenBank/DDBJ databases">
        <title>Draft genome sequence of Diplodia seriata F98.1, a fungal species involved in grapevine trunk diseases.</title>
        <authorList>
            <person name="Robert-Siegwald G."/>
            <person name="Vallet J."/>
            <person name="Abou-Mansour E."/>
            <person name="Xu J."/>
            <person name="Rey P."/>
            <person name="Bertsch C."/>
            <person name="Rego C."/>
            <person name="Larignon P."/>
            <person name="Fontaine F."/>
            <person name="Lebrun M.-H."/>
        </authorList>
    </citation>
    <scope>NUCLEOTIDE SEQUENCE [LARGE SCALE GENOMIC DNA]</scope>
    <source>
        <strain evidence="1 2">F98.1</strain>
    </source>
</reference>
<dbReference type="Proteomes" id="UP000190776">
    <property type="component" value="Unassembled WGS sequence"/>
</dbReference>
<dbReference type="AlphaFoldDB" id="A0A1S8BBL3"/>
<evidence type="ECO:0000313" key="2">
    <source>
        <dbReference type="Proteomes" id="UP000190776"/>
    </source>
</evidence>
<organism evidence="1 2">
    <name type="scientific">Diplodia seriata</name>
    <dbReference type="NCBI Taxonomy" id="420778"/>
    <lineage>
        <taxon>Eukaryota</taxon>
        <taxon>Fungi</taxon>
        <taxon>Dikarya</taxon>
        <taxon>Ascomycota</taxon>
        <taxon>Pezizomycotina</taxon>
        <taxon>Dothideomycetes</taxon>
        <taxon>Dothideomycetes incertae sedis</taxon>
        <taxon>Botryosphaeriales</taxon>
        <taxon>Botryosphaeriaceae</taxon>
        <taxon>Diplodia</taxon>
    </lineage>
</organism>
<name>A0A1S8BBL3_9PEZI</name>
<accession>A0A1S8BBL3</accession>
<dbReference type="InterPro" id="IPR023213">
    <property type="entry name" value="CAT-like_dom_sf"/>
</dbReference>